<keyword evidence="6" id="KW-1185">Reference proteome</keyword>
<evidence type="ECO:0000313" key="4">
    <source>
        <dbReference type="EMBL" id="MDP2538937.1"/>
    </source>
</evidence>
<dbReference type="InterPro" id="IPR036761">
    <property type="entry name" value="TTHA0802/YceI-like_sf"/>
</dbReference>
<organism evidence="4 5">
    <name type="scientific">Helicobacter cappadocius</name>
    <dbReference type="NCBI Taxonomy" id="3063998"/>
    <lineage>
        <taxon>Bacteria</taxon>
        <taxon>Pseudomonadati</taxon>
        <taxon>Campylobacterota</taxon>
        <taxon>Epsilonproteobacteria</taxon>
        <taxon>Campylobacterales</taxon>
        <taxon>Helicobacteraceae</taxon>
        <taxon>Helicobacter</taxon>
    </lineage>
</organism>
<name>A0AA90PIL5_9HELI</name>
<keyword evidence="1" id="KW-0732">Signal</keyword>
<evidence type="ECO:0000313" key="3">
    <source>
        <dbReference type="EMBL" id="MDO7252894.1"/>
    </source>
</evidence>
<evidence type="ECO:0000313" key="5">
    <source>
        <dbReference type="Proteomes" id="UP001177258"/>
    </source>
</evidence>
<dbReference type="EMBL" id="JAUPEV010000003">
    <property type="protein sequence ID" value="MDO7252894.1"/>
    <property type="molecule type" value="Genomic_DNA"/>
</dbReference>
<feature type="signal peptide" evidence="1">
    <location>
        <begin position="1"/>
        <end position="20"/>
    </location>
</feature>
<feature type="domain" description="Lipid/polyisoprenoid-binding YceI-like" evidence="2">
    <location>
        <begin position="22"/>
        <end position="182"/>
    </location>
</feature>
<evidence type="ECO:0000256" key="1">
    <source>
        <dbReference type="SAM" id="SignalP"/>
    </source>
</evidence>
<reference evidence="3" key="2">
    <citation type="submission" date="2023-07" db="EMBL/GenBank/DDBJ databases">
        <authorList>
            <person name="Aydin F."/>
            <person name="Tarhane S."/>
            <person name="Saticioglu I.B."/>
            <person name="Karakaya E."/>
            <person name="Abay S."/>
            <person name="Guran O."/>
            <person name="Bozkurt E."/>
            <person name="Uzum N."/>
            <person name="Olgun K."/>
            <person name="Jablonski D."/>
        </authorList>
    </citation>
    <scope>NUCLEOTIDE SEQUENCE</scope>
    <source>
        <strain evidence="3">Faydin-H75</strain>
    </source>
</reference>
<dbReference type="Proteomes" id="UP001240777">
    <property type="component" value="Unassembled WGS sequence"/>
</dbReference>
<dbReference type="RefSeq" id="WP_305516738.1">
    <property type="nucleotide sequence ID" value="NZ_JAUPEV010000003.1"/>
</dbReference>
<protein>
    <submittedName>
        <fullName evidence="4">YceI family protein</fullName>
    </submittedName>
</protein>
<dbReference type="AlphaFoldDB" id="A0AA90PIL5"/>
<comment type="caution">
    <text evidence="4">The sequence shown here is derived from an EMBL/GenBank/DDBJ whole genome shotgun (WGS) entry which is preliminary data.</text>
</comment>
<dbReference type="InterPro" id="IPR007372">
    <property type="entry name" value="Lipid/polyisoprenoid-bd_YceI"/>
</dbReference>
<feature type="chain" id="PRO_5041717216" evidence="1">
    <location>
        <begin position="21"/>
        <end position="186"/>
    </location>
</feature>
<reference evidence="4 6" key="1">
    <citation type="submission" date="2023-07" db="EMBL/GenBank/DDBJ databases">
        <title>Unpublished Manusciprt.</title>
        <authorList>
            <person name="Aydin F."/>
            <person name="Tarhane S."/>
            <person name="Saticioglu I.B."/>
            <person name="Karakaya E."/>
            <person name="Abay S."/>
            <person name="Guran O."/>
            <person name="Bozkurt E."/>
            <person name="Uzum N."/>
            <person name="Olgun K."/>
            <person name="Jablonski D."/>
        </authorList>
    </citation>
    <scope>NUCLEOTIDE SEQUENCE</scope>
    <source>
        <strain evidence="6">faydin-H75</strain>
        <strain evidence="4">Faydin-H76</strain>
    </source>
</reference>
<dbReference type="Proteomes" id="UP001177258">
    <property type="component" value="Unassembled WGS sequence"/>
</dbReference>
<dbReference type="SUPFAM" id="SSF101874">
    <property type="entry name" value="YceI-like"/>
    <property type="match status" value="1"/>
</dbReference>
<evidence type="ECO:0000313" key="6">
    <source>
        <dbReference type="Proteomes" id="UP001240777"/>
    </source>
</evidence>
<sequence>MKKSIAGILAIALFGIVANATTIDTSKVQTTWTAYKTPTKVAVGGTFNDIKYKFGKKSDSIASTLEGATATIDPMKVDLKDATKNKNVKNFFFSGFKKGGIKVTFKNVMEGKDQGTILAMVRMNEKTVKVPMTYTITDGKFVATGLLDIMEFGLNDAFKKLATGCHDLHEGMTWSQVTINFSAPIK</sequence>
<dbReference type="Pfam" id="PF04264">
    <property type="entry name" value="YceI"/>
    <property type="match status" value="1"/>
</dbReference>
<evidence type="ECO:0000259" key="2">
    <source>
        <dbReference type="Pfam" id="PF04264"/>
    </source>
</evidence>
<proteinExistence type="predicted"/>
<gene>
    <name evidence="3" type="ORF">Q5I04_03065</name>
    <name evidence="4" type="ORF">Q5I06_03995</name>
</gene>
<dbReference type="EMBL" id="JAUYZK010000004">
    <property type="protein sequence ID" value="MDP2538937.1"/>
    <property type="molecule type" value="Genomic_DNA"/>
</dbReference>
<reference evidence="3 5" key="3">
    <citation type="journal article" date="2024" name="Syst. Appl. Microbiol.">
        <title>Helicobacter cappadocius sp. nov., from lizards: The first psychrotrophic Helicobacter species.</title>
        <authorList>
            <person name="Aydin F."/>
            <person name="Tarhane S."/>
            <person name="Karakaya E."/>
            <person name="Abay S."/>
            <person name="Kayman T."/>
            <person name="Guran O."/>
            <person name="Bozkurt E."/>
            <person name="Uzum N."/>
            <person name="Avci A."/>
            <person name="Olgun K."/>
            <person name="Jablonski D."/>
            <person name="Guran C."/>
            <person name="Burcin Saticioglu I."/>
        </authorList>
    </citation>
    <scope>NUCLEOTIDE SEQUENCE [LARGE SCALE GENOMIC DNA]</scope>
    <source>
        <strain evidence="3">Faydin-H75</strain>
        <strain evidence="5">faydin-H76</strain>
    </source>
</reference>
<accession>A0AA90PIL5</accession>